<dbReference type="InterPro" id="IPR011992">
    <property type="entry name" value="EF-hand-dom_pair"/>
</dbReference>
<comment type="caution">
    <text evidence="5">The sequence shown here is derived from an EMBL/GenBank/DDBJ whole genome shotgun (WGS) entry which is preliminary data.</text>
</comment>
<dbReference type="Pfam" id="PF13499">
    <property type="entry name" value="EF-hand_7"/>
    <property type="match status" value="1"/>
</dbReference>
<dbReference type="InterPro" id="IPR019536">
    <property type="entry name" value="USHBP1_PDZ-bd"/>
</dbReference>
<evidence type="ECO:0000256" key="1">
    <source>
        <dbReference type="ARBA" id="ARBA00022837"/>
    </source>
</evidence>
<dbReference type="AlphaFoldDB" id="A0A9P0KC73"/>
<keyword evidence="1" id="KW-0106">Calcium</keyword>
<dbReference type="GO" id="GO:0005509">
    <property type="term" value="F:calcium ion binding"/>
    <property type="evidence" value="ECO:0007669"/>
    <property type="project" value="InterPro"/>
</dbReference>
<evidence type="ECO:0000259" key="4">
    <source>
        <dbReference type="PROSITE" id="PS50222"/>
    </source>
</evidence>
<dbReference type="CDD" id="cd00051">
    <property type="entry name" value="EFh"/>
    <property type="match status" value="1"/>
</dbReference>
<evidence type="ECO:0000256" key="3">
    <source>
        <dbReference type="SAM" id="MobiDB-lite"/>
    </source>
</evidence>
<dbReference type="InterPro" id="IPR018247">
    <property type="entry name" value="EF_Hand_1_Ca_BS"/>
</dbReference>
<dbReference type="OrthoDB" id="6256369at2759"/>
<feature type="domain" description="EF-hand" evidence="4">
    <location>
        <begin position="20"/>
        <end position="55"/>
    </location>
</feature>
<keyword evidence="2" id="KW-0175">Coiled coil</keyword>
<dbReference type="SMART" id="SM00054">
    <property type="entry name" value="EFh"/>
    <property type="match status" value="2"/>
</dbReference>
<dbReference type="PANTHER" id="PTHR23347">
    <property type="entry name" value="COLORECTAL MUTANT CANCER PROTEIN MCC PROTEIN -RELATED"/>
    <property type="match status" value="1"/>
</dbReference>
<proteinExistence type="predicted"/>
<dbReference type="PANTHER" id="PTHR23347:SF6">
    <property type="entry name" value="FI17904P1"/>
    <property type="match status" value="1"/>
</dbReference>
<evidence type="ECO:0000313" key="6">
    <source>
        <dbReference type="Proteomes" id="UP001152888"/>
    </source>
</evidence>
<feature type="coiled-coil region" evidence="2">
    <location>
        <begin position="567"/>
        <end position="622"/>
    </location>
</feature>
<dbReference type="InterPro" id="IPR002048">
    <property type="entry name" value="EF_hand_dom"/>
</dbReference>
<dbReference type="SUPFAM" id="SSF47473">
    <property type="entry name" value="EF-hand"/>
    <property type="match status" value="1"/>
</dbReference>
<gene>
    <name evidence="5" type="ORF">ACAOBT_LOCUS9588</name>
</gene>
<reference evidence="5" key="1">
    <citation type="submission" date="2022-03" db="EMBL/GenBank/DDBJ databases">
        <authorList>
            <person name="Sayadi A."/>
        </authorList>
    </citation>
    <scope>NUCLEOTIDE SEQUENCE</scope>
</reference>
<protein>
    <recommendedName>
        <fullName evidence="4">EF-hand domain-containing protein</fullName>
    </recommendedName>
</protein>
<dbReference type="Gene3D" id="1.10.238.10">
    <property type="entry name" value="EF-hand"/>
    <property type="match status" value="1"/>
</dbReference>
<dbReference type="Proteomes" id="UP001152888">
    <property type="component" value="Unassembled WGS sequence"/>
</dbReference>
<organism evidence="5 6">
    <name type="scientific">Acanthoscelides obtectus</name>
    <name type="common">Bean weevil</name>
    <name type="synonym">Bruchus obtectus</name>
    <dbReference type="NCBI Taxonomy" id="200917"/>
    <lineage>
        <taxon>Eukaryota</taxon>
        <taxon>Metazoa</taxon>
        <taxon>Ecdysozoa</taxon>
        <taxon>Arthropoda</taxon>
        <taxon>Hexapoda</taxon>
        <taxon>Insecta</taxon>
        <taxon>Pterygota</taxon>
        <taxon>Neoptera</taxon>
        <taxon>Endopterygota</taxon>
        <taxon>Coleoptera</taxon>
        <taxon>Polyphaga</taxon>
        <taxon>Cucujiformia</taxon>
        <taxon>Chrysomeloidea</taxon>
        <taxon>Chrysomelidae</taxon>
        <taxon>Bruchinae</taxon>
        <taxon>Bruchini</taxon>
        <taxon>Acanthoscelides</taxon>
    </lineage>
</organism>
<dbReference type="Pfam" id="PF10506">
    <property type="entry name" value="USHBP1_PDZ-bd"/>
    <property type="match status" value="1"/>
</dbReference>
<sequence length="634" mass="71732">MKSAKMADADCASETASSIGDEERVKRLFQACDANGDGYIDSQDLLSICKELCLEDSIDELMLQLGADSQGRISYDQFLERRLALRPEIDALKNNSRDNISEHSQGKLDSWEWDSGARDMSPVPKNIKHSEKYTEEEFNEKLQLQLDEQAQRYEEQLTELHSVIAELTRKLQQQQIMAINEEDEVSETCTSAHEESITCPLDVSESDHLDNDVSDSENKLSNSPAEQLEPHDNRQISNVVEPFRNEIAILKRQLQETRAKLSQTKVEKDNSHEVTFPEKNPVKHLETSEKLDLGDFQRDDSNVMYTRESLATTNKPNIKNNAVFVTSPVSKIAERIKLRRAADLKADISPTDIVNSDLSTVVAEQIVGDILGQCDMQSEKQSLLMELKKMNAKLDHAKAQNNVLSLTISDIKAQCDKLTLLCGKYESNAIALRLALGISDRTIQAYDVLLALLETELSLKENKPDNLENRMAAETVAKQLLHNLDSCQETDLLFSMWQGHVCNTTLSDIDEPWTSDDEFRLREHISRLKLERSSIQGTYVVLESTQIEQVPVCPTSYQDARKMDLEMAVLMQELMGLREDKAELISKVYELEKEKSVAELKLKYLEEELKNKSVALKNLQGKLKHVVASHSSTT</sequence>
<evidence type="ECO:0000256" key="2">
    <source>
        <dbReference type="SAM" id="Coils"/>
    </source>
</evidence>
<accession>A0A9P0KC73</accession>
<dbReference type="EMBL" id="CAKOFQ010006789">
    <property type="protein sequence ID" value="CAH1971740.1"/>
    <property type="molecule type" value="Genomic_DNA"/>
</dbReference>
<feature type="coiled-coil region" evidence="2">
    <location>
        <begin position="139"/>
        <end position="184"/>
    </location>
</feature>
<dbReference type="PROSITE" id="PS50222">
    <property type="entry name" value="EF_HAND_2"/>
    <property type="match status" value="1"/>
</dbReference>
<name>A0A9P0KC73_ACAOB</name>
<evidence type="ECO:0000313" key="5">
    <source>
        <dbReference type="EMBL" id="CAH1971740.1"/>
    </source>
</evidence>
<feature type="region of interest" description="Disordered" evidence="3">
    <location>
        <begin position="199"/>
        <end position="239"/>
    </location>
</feature>
<dbReference type="PROSITE" id="PS00018">
    <property type="entry name" value="EF_HAND_1"/>
    <property type="match status" value="1"/>
</dbReference>
<dbReference type="InterPro" id="IPR040171">
    <property type="entry name" value="USBP1-like"/>
</dbReference>
<keyword evidence="6" id="KW-1185">Reference proteome</keyword>
<feature type="coiled-coil region" evidence="2">
    <location>
        <begin position="380"/>
        <end position="407"/>
    </location>
</feature>